<organism evidence="2 3">
    <name type="scientific">Didymella exigua CBS 183.55</name>
    <dbReference type="NCBI Taxonomy" id="1150837"/>
    <lineage>
        <taxon>Eukaryota</taxon>
        <taxon>Fungi</taxon>
        <taxon>Dikarya</taxon>
        <taxon>Ascomycota</taxon>
        <taxon>Pezizomycotina</taxon>
        <taxon>Dothideomycetes</taxon>
        <taxon>Pleosporomycetidae</taxon>
        <taxon>Pleosporales</taxon>
        <taxon>Pleosporineae</taxon>
        <taxon>Didymellaceae</taxon>
        <taxon>Didymella</taxon>
    </lineage>
</organism>
<evidence type="ECO:0000256" key="1">
    <source>
        <dbReference type="SAM" id="SignalP"/>
    </source>
</evidence>
<dbReference type="OrthoDB" id="3563695at2759"/>
<reference evidence="2" key="1">
    <citation type="journal article" date="2020" name="Stud. Mycol.">
        <title>101 Dothideomycetes genomes: a test case for predicting lifestyles and emergence of pathogens.</title>
        <authorList>
            <person name="Haridas S."/>
            <person name="Albert R."/>
            <person name="Binder M."/>
            <person name="Bloem J."/>
            <person name="Labutti K."/>
            <person name="Salamov A."/>
            <person name="Andreopoulos B."/>
            <person name="Baker S."/>
            <person name="Barry K."/>
            <person name="Bills G."/>
            <person name="Bluhm B."/>
            <person name="Cannon C."/>
            <person name="Castanera R."/>
            <person name="Culley D."/>
            <person name="Daum C."/>
            <person name="Ezra D."/>
            <person name="Gonzalez J."/>
            <person name="Henrissat B."/>
            <person name="Kuo A."/>
            <person name="Liang C."/>
            <person name="Lipzen A."/>
            <person name="Lutzoni F."/>
            <person name="Magnuson J."/>
            <person name="Mondo S."/>
            <person name="Nolan M."/>
            <person name="Ohm R."/>
            <person name="Pangilinan J."/>
            <person name="Park H.-J."/>
            <person name="Ramirez L."/>
            <person name="Alfaro M."/>
            <person name="Sun H."/>
            <person name="Tritt A."/>
            <person name="Yoshinaga Y."/>
            <person name="Zwiers L.-H."/>
            <person name="Turgeon B."/>
            <person name="Goodwin S."/>
            <person name="Spatafora J."/>
            <person name="Crous P."/>
            <person name="Grigoriev I."/>
        </authorList>
    </citation>
    <scope>NUCLEOTIDE SEQUENCE</scope>
    <source>
        <strain evidence="2">CBS 183.55</strain>
    </source>
</reference>
<evidence type="ECO:0008006" key="4">
    <source>
        <dbReference type="Google" id="ProtNLM"/>
    </source>
</evidence>
<dbReference type="Proteomes" id="UP000800082">
    <property type="component" value="Unassembled WGS sequence"/>
</dbReference>
<proteinExistence type="predicted"/>
<dbReference type="GeneID" id="54355373"/>
<keyword evidence="3" id="KW-1185">Reference proteome</keyword>
<dbReference type="EMBL" id="ML978957">
    <property type="protein sequence ID" value="KAF1933679.1"/>
    <property type="molecule type" value="Genomic_DNA"/>
</dbReference>
<name>A0A6A5S1L9_9PLEO</name>
<gene>
    <name evidence="2" type="ORF">M421DRAFT_88837</name>
</gene>
<protein>
    <recommendedName>
        <fullName evidence="4">Apple domain-containing protein</fullName>
    </recommendedName>
</protein>
<evidence type="ECO:0000313" key="2">
    <source>
        <dbReference type="EMBL" id="KAF1933679.1"/>
    </source>
</evidence>
<keyword evidence="1" id="KW-0732">Signal</keyword>
<evidence type="ECO:0000313" key="3">
    <source>
        <dbReference type="Proteomes" id="UP000800082"/>
    </source>
</evidence>
<dbReference type="RefSeq" id="XP_033453927.1">
    <property type="nucleotide sequence ID" value="XM_033597706.1"/>
</dbReference>
<sequence>MGICKSIFIAVALLAVTLQPILAMPQPTAAPELVTLNKRACSADNCLRAVRNNVNSAIPFCSTYTTAATATIPTWAANCQDNPTRVTSACNCLATAPLTKVYGPTDGTNYTIFSQAQNIRSRPETWEESLTQCIGMCQASGSNCQTFSLAVMPRDFNGEPGGLTLCYL</sequence>
<feature type="chain" id="PRO_5025530135" description="Apple domain-containing protein" evidence="1">
    <location>
        <begin position="24"/>
        <end position="168"/>
    </location>
</feature>
<dbReference type="AlphaFoldDB" id="A0A6A5S1L9"/>
<feature type="signal peptide" evidence="1">
    <location>
        <begin position="1"/>
        <end position="23"/>
    </location>
</feature>
<accession>A0A6A5S1L9</accession>